<dbReference type="RefSeq" id="WP_106226925.1">
    <property type="nucleotide sequence ID" value="NZ_PVTV01000011.1"/>
</dbReference>
<dbReference type="InterPro" id="IPR025194">
    <property type="entry name" value="RodZ-like_C"/>
</dbReference>
<dbReference type="PANTHER" id="PTHR34475:SF1">
    <property type="entry name" value="CYTOSKELETON PROTEIN RODZ"/>
    <property type="match status" value="1"/>
</dbReference>
<organism evidence="3 4">
    <name type="scientific">Jezberella montanilacus</name>
    <dbReference type="NCBI Taxonomy" id="323426"/>
    <lineage>
        <taxon>Bacteria</taxon>
        <taxon>Pseudomonadati</taxon>
        <taxon>Pseudomonadota</taxon>
        <taxon>Betaproteobacteria</taxon>
        <taxon>Burkholderiales</taxon>
        <taxon>Alcaligenaceae</taxon>
        <taxon>Jezberella</taxon>
    </lineage>
</organism>
<gene>
    <name evidence="3" type="ORF">BCM14_1105</name>
</gene>
<dbReference type="GO" id="GO:0003677">
    <property type="term" value="F:DNA binding"/>
    <property type="evidence" value="ECO:0007669"/>
    <property type="project" value="InterPro"/>
</dbReference>
<keyword evidence="1" id="KW-1133">Transmembrane helix</keyword>
<name>A0A2T0XL54_9BURK</name>
<feature type="domain" description="Cytoskeleton protein RodZ-like C-terminal" evidence="2">
    <location>
        <begin position="218"/>
        <end position="289"/>
    </location>
</feature>
<feature type="transmembrane region" description="Helical" evidence="1">
    <location>
        <begin position="125"/>
        <end position="146"/>
    </location>
</feature>
<dbReference type="Pfam" id="PF13464">
    <property type="entry name" value="RodZ_C"/>
    <property type="match status" value="1"/>
</dbReference>
<evidence type="ECO:0000313" key="4">
    <source>
        <dbReference type="Proteomes" id="UP000238308"/>
    </source>
</evidence>
<accession>A0A2T0XL54</accession>
<dbReference type="Gene3D" id="1.10.260.40">
    <property type="entry name" value="lambda repressor-like DNA-binding domains"/>
    <property type="match status" value="1"/>
</dbReference>
<reference evidence="3 4" key="1">
    <citation type="submission" date="2018-03" db="EMBL/GenBank/DDBJ databases">
        <title>Genomic Encyclopedia of Type Strains, Phase III (KMG-III): the genomes of soil and plant-associated and newly described type strains.</title>
        <authorList>
            <person name="Whitman W."/>
        </authorList>
    </citation>
    <scope>NUCLEOTIDE SEQUENCE [LARGE SCALE GENOMIC DNA]</scope>
    <source>
        <strain evidence="3 4">MWH-P2sevCIIIb</strain>
    </source>
</reference>
<dbReference type="InterPro" id="IPR050400">
    <property type="entry name" value="Bact_Cytoskel_RodZ"/>
</dbReference>
<keyword evidence="1" id="KW-0812">Transmembrane</keyword>
<dbReference type="AlphaFoldDB" id="A0A2T0XL54"/>
<sequence length="302" mass="32301">MTLKMNPSPVKDVSTESFGVLLERQRTLLGLSLQDVSSQLLLSTNQVRGLEADNHQAFYNDWFYVQATKKYANFLNLPLPAAIVQSLDQAALTNKAYTGRLGLAQHPEYQPGLGKFDINPAKNSHLSATIAASLVVVGVLVGFVAFNEFKSNNDVVAQTESIESVEVLAKASDLVETPPEATVALNTEMPESQNLVTEALARATENPILPAPVVSELTLTFTGDCWVQAISADGTRIEKIYKQGETLQLSLGSLKSLVLGNATATSMAAGPVAVPLGDFTVHGGVVARILATDLLTHIDRTN</sequence>
<dbReference type="Pfam" id="PF13413">
    <property type="entry name" value="HTH_25"/>
    <property type="match status" value="1"/>
</dbReference>
<dbReference type="EMBL" id="PVTV01000011">
    <property type="protein sequence ID" value="PRY99652.1"/>
    <property type="molecule type" value="Genomic_DNA"/>
</dbReference>
<keyword evidence="1" id="KW-0472">Membrane</keyword>
<evidence type="ECO:0000256" key="1">
    <source>
        <dbReference type="SAM" id="Phobius"/>
    </source>
</evidence>
<keyword evidence="4" id="KW-1185">Reference proteome</keyword>
<dbReference type="Proteomes" id="UP000238308">
    <property type="component" value="Unassembled WGS sequence"/>
</dbReference>
<evidence type="ECO:0000313" key="3">
    <source>
        <dbReference type="EMBL" id="PRY99652.1"/>
    </source>
</evidence>
<comment type="caution">
    <text evidence="3">The sequence shown here is derived from an EMBL/GenBank/DDBJ whole genome shotgun (WGS) entry which is preliminary data.</text>
</comment>
<protein>
    <submittedName>
        <fullName evidence="3">Cytoskeletal protein RodZ</fullName>
    </submittedName>
</protein>
<dbReference type="PANTHER" id="PTHR34475">
    <property type="match status" value="1"/>
</dbReference>
<proteinExistence type="predicted"/>
<dbReference type="InterPro" id="IPR010982">
    <property type="entry name" value="Lambda_DNA-bd_dom_sf"/>
</dbReference>
<evidence type="ECO:0000259" key="2">
    <source>
        <dbReference type="Pfam" id="PF13464"/>
    </source>
</evidence>